<evidence type="ECO:0000313" key="1">
    <source>
        <dbReference type="EMBL" id="KAL3309770.1"/>
    </source>
</evidence>
<organism evidence="1 2">
    <name type="scientific">Cichlidogyrus casuarinus</name>
    <dbReference type="NCBI Taxonomy" id="1844966"/>
    <lineage>
        <taxon>Eukaryota</taxon>
        <taxon>Metazoa</taxon>
        <taxon>Spiralia</taxon>
        <taxon>Lophotrochozoa</taxon>
        <taxon>Platyhelminthes</taxon>
        <taxon>Monogenea</taxon>
        <taxon>Monopisthocotylea</taxon>
        <taxon>Dactylogyridea</taxon>
        <taxon>Ancyrocephalidae</taxon>
        <taxon>Cichlidogyrus</taxon>
    </lineage>
</organism>
<dbReference type="EMBL" id="JBJKFK010003558">
    <property type="protein sequence ID" value="KAL3309770.1"/>
    <property type="molecule type" value="Genomic_DNA"/>
</dbReference>
<gene>
    <name evidence="1" type="ORF">Ciccas_011676</name>
</gene>
<sequence length="91" mass="10566">MNLAKAISDNMTRAKVFQVTVANEAQLRSELKHLHKTLDDARVDVLLVLPWDMSAVQVQHVICKENLDRITISIQLFAGTRFQMHFHRQRQ</sequence>
<feature type="non-terminal residue" evidence="1">
    <location>
        <position position="91"/>
    </location>
</feature>
<evidence type="ECO:0000313" key="2">
    <source>
        <dbReference type="Proteomes" id="UP001626550"/>
    </source>
</evidence>
<protein>
    <submittedName>
        <fullName evidence="1">Uncharacterized protein</fullName>
    </submittedName>
</protein>
<comment type="caution">
    <text evidence="1">The sequence shown here is derived from an EMBL/GenBank/DDBJ whole genome shotgun (WGS) entry which is preliminary data.</text>
</comment>
<keyword evidence="2" id="KW-1185">Reference proteome</keyword>
<dbReference type="AlphaFoldDB" id="A0ABD2PQI7"/>
<name>A0ABD2PQI7_9PLAT</name>
<dbReference type="Proteomes" id="UP001626550">
    <property type="component" value="Unassembled WGS sequence"/>
</dbReference>
<reference evidence="1 2" key="1">
    <citation type="submission" date="2024-11" db="EMBL/GenBank/DDBJ databases">
        <title>Adaptive evolution of stress response genes in parasites aligns with host niche diversity.</title>
        <authorList>
            <person name="Hahn C."/>
            <person name="Resl P."/>
        </authorList>
    </citation>
    <scope>NUCLEOTIDE SEQUENCE [LARGE SCALE GENOMIC DNA]</scope>
    <source>
        <strain evidence="1">EGGRZ-B1_66</strain>
        <tissue evidence="1">Body</tissue>
    </source>
</reference>
<proteinExistence type="predicted"/>
<accession>A0ABD2PQI7</accession>